<dbReference type="Pfam" id="PF00072">
    <property type="entry name" value="Response_reg"/>
    <property type="match status" value="1"/>
</dbReference>
<sequence>MTDSGDRFRKQLIETFRGEADEHLTDIAEGLLTLEKRGSAGSPDITESIFRKTHSLKGAARAVNIPEIVSVCQNLENVFSLMQKGVFLPGEDDFDLFHRTLRTIRELLADENPSEYPYAKIIRSLKKLARENQPDAAEGDIRRTDIIPGEKKNSFEGGSERRESGGSQGEKEETGEVIADGGDNTGLDSLDIVQEEMNNYDSLSVLSPGYGYDDFDARKSGRDTVKIAAEKLDRLIQGSDDLLTTRLLITQRVRELEDMILDFNLWRWNENQNFNDIYNIRKTLMSEDVLDLPPDFIQSIEHILKFLEFNRDFVKNLRHDLERHIRATETDRSSLEASTSEISDLIHDAVLIPFSTVIIPFSEHVRELSGDLGKSAELVTEGGNVQMDRRILDSLSDPLLHLIRNSLDHGIETPAERAALGKPLKGVVSIKVFPLSGSRVGIKISDDGAGIDIQKVRRTAVDKGIISTRKEERLSDEEVKHLIFRSGLTTSTMITEFSGRGLGLAIVVDAVTHLNGDIEVLSERGKGTDITIRLPLRLATFRGVIVTSCGQTFIFPKQQVKKVIAVESGKISSKGMQHMVRYKGDSIGLIKLSDVFGVYEYEKSGREGRKIPVVILSYGVGQIGFIVDEIIRVQEIVVRNLGSQLKHIKKVSGASVLGDGDIALVIDPLELIEEALNDSYLRKGSPGFKEISGRVLVVEDSVTSRFYIKKILENSGYLVETATNGIEGLSKLKEKGADLVISDVDMPRMSGFTLTEKIRAEERFTDIPVILVTSLDTPEDRQQGAFSGANAYITKKGFNESKFLSLVGDLMRGRV</sequence>
<dbReference type="GeneID" id="74306095"/>
<dbReference type="EMBL" id="CP096115">
    <property type="protein sequence ID" value="UUX92609.1"/>
    <property type="molecule type" value="Genomic_DNA"/>
</dbReference>
<evidence type="ECO:0000256" key="6">
    <source>
        <dbReference type="PROSITE-ProRule" id="PRU00110"/>
    </source>
</evidence>
<dbReference type="InterPro" id="IPR002545">
    <property type="entry name" value="CheW-lke_dom"/>
</dbReference>
<dbReference type="AlphaFoldDB" id="A0A9E7TKC4"/>
<dbReference type="PANTHER" id="PTHR43395">
    <property type="entry name" value="SENSOR HISTIDINE KINASE CHEA"/>
    <property type="match status" value="1"/>
</dbReference>
<evidence type="ECO:0000256" key="8">
    <source>
        <dbReference type="SAM" id="MobiDB-lite"/>
    </source>
</evidence>
<feature type="domain" description="Response regulatory" evidence="10">
    <location>
        <begin position="694"/>
        <end position="810"/>
    </location>
</feature>
<feature type="region of interest" description="Disordered" evidence="8">
    <location>
        <begin position="132"/>
        <end position="185"/>
    </location>
</feature>
<dbReference type="PROSITE" id="PS50110">
    <property type="entry name" value="RESPONSE_REGULATORY"/>
    <property type="match status" value="1"/>
</dbReference>
<dbReference type="SUPFAM" id="SSF55874">
    <property type="entry name" value="ATPase domain of HSP90 chaperone/DNA topoisomerase II/histidine kinase"/>
    <property type="match status" value="1"/>
</dbReference>
<evidence type="ECO:0000256" key="2">
    <source>
        <dbReference type="ARBA" id="ARBA00012438"/>
    </source>
</evidence>
<name>A0A9E7TKC4_9EURY</name>
<dbReference type="InterPro" id="IPR036890">
    <property type="entry name" value="HATPase_C_sf"/>
</dbReference>
<keyword evidence="3 7" id="KW-0597">Phosphoprotein</keyword>
<keyword evidence="4" id="KW-0808">Transferase</keyword>
<evidence type="ECO:0000313" key="14">
    <source>
        <dbReference type="Proteomes" id="UP001060368"/>
    </source>
</evidence>
<dbReference type="PROSITE" id="PS50894">
    <property type="entry name" value="HPT"/>
    <property type="match status" value="1"/>
</dbReference>
<evidence type="ECO:0000256" key="3">
    <source>
        <dbReference type="ARBA" id="ARBA00022553"/>
    </source>
</evidence>
<dbReference type="Gene3D" id="1.20.120.160">
    <property type="entry name" value="HPT domain"/>
    <property type="match status" value="1"/>
</dbReference>
<dbReference type="InterPro" id="IPR011006">
    <property type="entry name" value="CheY-like_superfamily"/>
</dbReference>
<evidence type="ECO:0000259" key="10">
    <source>
        <dbReference type="PROSITE" id="PS50110"/>
    </source>
</evidence>
<keyword evidence="14" id="KW-1185">Reference proteome</keyword>
<dbReference type="InterPro" id="IPR051315">
    <property type="entry name" value="Bact_Chemotaxis_CheA"/>
</dbReference>
<evidence type="ECO:0000259" key="12">
    <source>
        <dbReference type="PROSITE" id="PS50894"/>
    </source>
</evidence>
<dbReference type="KEGG" id="mend:L6E24_00335"/>
<dbReference type="InterPro" id="IPR003594">
    <property type="entry name" value="HATPase_dom"/>
</dbReference>
<dbReference type="InterPro" id="IPR008207">
    <property type="entry name" value="Sig_transdc_His_kin_Hpt_dom"/>
</dbReference>
<dbReference type="PROSITE" id="PS50109">
    <property type="entry name" value="HIS_KIN"/>
    <property type="match status" value="1"/>
</dbReference>
<dbReference type="Pfam" id="PF01584">
    <property type="entry name" value="CheW"/>
    <property type="match status" value="1"/>
</dbReference>
<dbReference type="CDD" id="cd00088">
    <property type="entry name" value="HPT"/>
    <property type="match status" value="1"/>
</dbReference>
<dbReference type="InterPro" id="IPR001789">
    <property type="entry name" value="Sig_transdc_resp-reg_receiver"/>
</dbReference>
<dbReference type="PROSITE" id="PS50851">
    <property type="entry name" value="CHEW"/>
    <property type="match status" value="1"/>
</dbReference>
<dbReference type="Pfam" id="PF01627">
    <property type="entry name" value="Hpt"/>
    <property type="match status" value="1"/>
</dbReference>
<dbReference type="InterPro" id="IPR005467">
    <property type="entry name" value="His_kinase_dom"/>
</dbReference>
<dbReference type="InterPro" id="IPR036061">
    <property type="entry name" value="CheW-like_dom_sf"/>
</dbReference>
<dbReference type="SMART" id="SM00387">
    <property type="entry name" value="HATPase_c"/>
    <property type="match status" value="1"/>
</dbReference>
<dbReference type="PRINTS" id="PR00344">
    <property type="entry name" value="BCTRLSENSOR"/>
</dbReference>
<feature type="modified residue" description="Phosphohistidine" evidence="6">
    <location>
        <position position="54"/>
    </location>
</feature>
<feature type="modified residue" description="4-aspartylphosphate" evidence="7">
    <location>
        <position position="743"/>
    </location>
</feature>
<feature type="compositionally biased region" description="Basic and acidic residues" evidence="8">
    <location>
        <begin position="132"/>
        <end position="174"/>
    </location>
</feature>
<dbReference type="PANTHER" id="PTHR43395:SF1">
    <property type="entry name" value="CHEMOTAXIS PROTEIN CHEA"/>
    <property type="match status" value="1"/>
</dbReference>
<protein>
    <recommendedName>
        <fullName evidence="2">histidine kinase</fullName>
        <ecNumber evidence="2">2.7.13.3</ecNumber>
    </recommendedName>
</protein>
<dbReference type="FunFam" id="3.30.565.10:FF:000016">
    <property type="entry name" value="Chemotaxis protein CheA, putative"/>
    <property type="match status" value="1"/>
</dbReference>
<keyword evidence="5" id="KW-0418">Kinase</keyword>
<dbReference type="Gene3D" id="2.30.30.40">
    <property type="entry name" value="SH3 Domains"/>
    <property type="match status" value="1"/>
</dbReference>
<dbReference type="SUPFAM" id="SSF50341">
    <property type="entry name" value="CheW-like"/>
    <property type="match status" value="1"/>
</dbReference>
<comment type="catalytic activity">
    <reaction evidence="1">
        <text>ATP + protein L-histidine = ADP + protein N-phospho-L-histidine.</text>
        <dbReference type="EC" id="2.7.13.3"/>
    </reaction>
</comment>
<dbReference type="Gene3D" id="3.30.565.10">
    <property type="entry name" value="Histidine kinase-like ATPase, C-terminal domain"/>
    <property type="match status" value="1"/>
</dbReference>
<evidence type="ECO:0000256" key="4">
    <source>
        <dbReference type="ARBA" id="ARBA00022679"/>
    </source>
</evidence>
<accession>A0A9E7TKC4</accession>
<evidence type="ECO:0000259" key="9">
    <source>
        <dbReference type="PROSITE" id="PS50109"/>
    </source>
</evidence>
<dbReference type="Gene3D" id="3.40.50.2300">
    <property type="match status" value="1"/>
</dbReference>
<gene>
    <name evidence="13" type="ORF">L6E24_00335</name>
</gene>
<dbReference type="SUPFAM" id="SSF52172">
    <property type="entry name" value="CheY-like"/>
    <property type="match status" value="1"/>
</dbReference>
<dbReference type="GO" id="GO:0004673">
    <property type="term" value="F:protein histidine kinase activity"/>
    <property type="evidence" value="ECO:0007669"/>
    <property type="project" value="UniProtKB-EC"/>
</dbReference>
<evidence type="ECO:0000256" key="5">
    <source>
        <dbReference type="ARBA" id="ARBA00022777"/>
    </source>
</evidence>
<proteinExistence type="predicted"/>
<dbReference type="SUPFAM" id="SSF47226">
    <property type="entry name" value="Histidine-containing phosphotransfer domain, HPT domain"/>
    <property type="match status" value="1"/>
</dbReference>
<dbReference type="InterPro" id="IPR004358">
    <property type="entry name" value="Sig_transdc_His_kin-like_C"/>
</dbReference>
<dbReference type="Proteomes" id="UP001060368">
    <property type="component" value="Chromosome"/>
</dbReference>
<dbReference type="GO" id="GO:0006935">
    <property type="term" value="P:chemotaxis"/>
    <property type="evidence" value="ECO:0007669"/>
    <property type="project" value="InterPro"/>
</dbReference>
<evidence type="ECO:0000259" key="11">
    <source>
        <dbReference type="PROSITE" id="PS50851"/>
    </source>
</evidence>
<organism evidence="13 14">
    <name type="scientific">Methanoplanus endosymbiosus</name>
    <dbReference type="NCBI Taxonomy" id="33865"/>
    <lineage>
        <taxon>Archaea</taxon>
        <taxon>Methanobacteriati</taxon>
        <taxon>Methanobacteriota</taxon>
        <taxon>Stenosarchaea group</taxon>
        <taxon>Methanomicrobia</taxon>
        <taxon>Methanomicrobiales</taxon>
        <taxon>Methanomicrobiaceae</taxon>
        <taxon>Methanoplanus</taxon>
    </lineage>
</organism>
<feature type="domain" description="CheW-like" evidence="11">
    <location>
        <begin position="540"/>
        <end position="677"/>
    </location>
</feature>
<dbReference type="SMART" id="SM00448">
    <property type="entry name" value="REC"/>
    <property type="match status" value="1"/>
</dbReference>
<dbReference type="EC" id="2.7.13.3" evidence="2"/>
<evidence type="ECO:0000256" key="1">
    <source>
        <dbReference type="ARBA" id="ARBA00000085"/>
    </source>
</evidence>
<dbReference type="InterPro" id="IPR036641">
    <property type="entry name" value="HPT_dom_sf"/>
</dbReference>
<dbReference type="GO" id="GO:0000160">
    <property type="term" value="P:phosphorelay signal transduction system"/>
    <property type="evidence" value="ECO:0007669"/>
    <property type="project" value="InterPro"/>
</dbReference>
<dbReference type="SMART" id="SM00260">
    <property type="entry name" value="CheW"/>
    <property type="match status" value="1"/>
</dbReference>
<feature type="domain" description="HPt" evidence="12">
    <location>
        <begin position="5"/>
        <end position="111"/>
    </location>
</feature>
<evidence type="ECO:0000256" key="7">
    <source>
        <dbReference type="PROSITE-ProRule" id="PRU00169"/>
    </source>
</evidence>
<feature type="domain" description="Histidine kinase" evidence="9">
    <location>
        <begin position="295"/>
        <end position="538"/>
    </location>
</feature>
<dbReference type="RefSeq" id="WP_257742755.1">
    <property type="nucleotide sequence ID" value="NZ_CP096115.1"/>
</dbReference>
<reference evidence="13" key="1">
    <citation type="submission" date="2022-04" db="EMBL/GenBank/DDBJ databases">
        <title>Complete genome of Methanoplanus endosymbiosus DSM 3599.</title>
        <authorList>
            <person name="Chen S.-C."/>
            <person name="You Y.-T."/>
            <person name="Zhou Y.-Z."/>
            <person name="Lai M.-C."/>
        </authorList>
    </citation>
    <scope>NUCLEOTIDE SEQUENCE</scope>
    <source>
        <strain evidence="13">DSM 3599</strain>
    </source>
</reference>
<evidence type="ECO:0000313" key="13">
    <source>
        <dbReference type="EMBL" id="UUX92609.1"/>
    </source>
</evidence>
<dbReference type="Pfam" id="PF02518">
    <property type="entry name" value="HATPase_c"/>
    <property type="match status" value="1"/>
</dbReference>
<dbReference type="SMART" id="SM00073">
    <property type="entry name" value="HPT"/>
    <property type="match status" value="1"/>
</dbReference>